<gene>
    <name evidence="4" type="ORF">Pfra01_000888000</name>
</gene>
<evidence type="ECO:0000313" key="5">
    <source>
        <dbReference type="Proteomes" id="UP001165121"/>
    </source>
</evidence>
<dbReference type="Gene3D" id="2.40.50.40">
    <property type="match status" value="1"/>
</dbReference>
<dbReference type="Proteomes" id="UP001165121">
    <property type="component" value="Unassembled WGS sequence"/>
</dbReference>
<dbReference type="PROSITE" id="PS50878">
    <property type="entry name" value="RT_POL"/>
    <property type="match status" value="1"/>
</dbReference>
<feature type="domain" description="Reverse transcriptase" evidence="3">
    <location>
        <begin position="964"/>
        <end position="1194"/>
    </location>
</feature>
<dbReference type="Gene3D" id="3.30.70.270">
    <property type="match status" value="2"/>
</dbReference>
<feature type="region of interest" description="Disordered" evidence="1">
    <location>
        <begin position="31"/>
        <end position="76"/>
    </location>
</feature>
<feature type="region of interest" description="Disordered" evidence="1">
    <location>
        <begin position="741"/>
        <end position="821"/>
    </location>
</feature>
<dbReference type="GO" id="GO:0003676">
    <property type="term" value="F:nucleic acid binding"/>
    <property type="evidence" value="ECO:0007669"/>
    <property type="project" value="InterPro"/>
</dbReference>
<feature type="compositionally biased region" description="Polar residues" evidence="1">
    <location>
        <begin position="1767"/>
        <end position="1776"/>
    </location>
</feature>
<feature type="region of interest" description="Disordered" evidence="1">
    <location>
        <begin position="270"/>
        <end position="371"/>
    </location>
</feature>
<feature type="region of interest" description="Disordered" evidence="1">
    <location>
        <begin position="854"/>
        <end position="887"/>
    </location>
</feature>
<evidence type="ECO:0000256" key="1">
    <source>
        <dbReference type="SAM" id="MobiDB-lite"/>
    </source>
</evidence>
<feature type="compositionally biased region" description="Polar residues" evidence="1">
    <location>
        <begin position="1262"/>
        <end position="1274"/>
    </location>
</feature>
<dbReference type="InterPro" id="IPR036397">
    <property type="entry name" value="RNaseH_sf"/>
</dbReference>
<keyword evidence="5" id="KW-1185">Reference proteome</keyword>
<dbReference type="GO" id="GO:0004523">
    <property type="term" value="F:RNA-DNA hybrid ribonuclease activity"/>
    <property type="evidence" value="ECO:0007669"/>
    <property type="project" value="InterPro"/>
</dbReference>
<evidence type="ECO:0000259" key="2">
    <source>
        <dbReference type="PROSITE" id="PS50013"/>
    </source>
</evidence>
<dbReference type="InterPro" id="IPR043128">
    <property type="entry name" value="Rev_trsase/Diguanyl_cyclase"/>
</dbReference>
<dbReference type="PANTHER" id="PTHR33064:SF37">
    <property type="entry name" value="RIBONUCLEASE H"/>
    <property type="match status" value="1"/>
</dbReference>
<feature type="region of interest" description="Disordered" evidence="1">
    <location>
        <begin position="1254"/>
        <end position="1276"/>
    </location>
</feature>
<feature type="region of interest" description="Disordered" evidence="1">
    <location>
        <begin position="1089"/>
        <end position="1134"/>
    </location>
</feature>
<dbReference type="InterPro" id="IPR000953">
    <property type="entry name" value="Chromo/chromo_shadow_dom"/>
</dbReference>
<dbReference type="Gene3D" id="3.10.10.10">
    <property type="entry name" value="HIV Type 1 Reverse Transcriptase, subunit A, domain 1"/>
    <property type="match status" value="1"/>
</dbReference>
<organism evidence="4 5">
    <name type="scientific">Phytophthora fragariaefolia</name>
    <dbReference type="NCBI Taxonomy" id="1490495"/>
    <lineage>
        <taxon>Eukaryota</taxon>
        <taxon>Sar</taxon>
        <taxon>Stramenopiles</taxon>
        <taxon>Oomycota</taxon>
        <taxon>Peronosporomycetes</taxon>
        <taxon>Peronosporales</taxon>
        <taxon>Peronosporaceae</taxon>
        <taxon>Phytophthora</taxon>
    </lineage>
</organism>
<dbReference type="SUPFAM" id="SSF56672">
    <property type="entry name" value="DNA/RNA polymerases"/>
    <property type="match status" value="1"/>
</dbReference>
<dbReference type="Pfam" id="PF13456">
    <property type="entry name" value="RVT_3"/>
    <property type="match status" value="1"/>
</dbReference>
<feature type="compositionally biased region" description="Basic and acidic residues" evidence="1">
    <location>
        <begin position="352"/>
        <end position="371"/>
    </location>
</feature>
<dbReference type="SMART" id="SM00298">
    <property type="entry name" value="CHROMO"/>
    <property type="match status" value="1"/>
</dbReference>
<dbReference type="Pfam" id="PF00078">
    <property type="entry name" value="RVT_1"/>
    <property type="match status" value="1"/>
</dbReference>
<feature type="compositionally biased region" description="Low complexity" evidence="1">
    <location>
        <begin position="288"/>
        <end position="297"/>
    </location>
</feature>
<sequence length="1782" mass="198523">MASVDPTTSTSDTSAGRLETYFQAAISRFLKEQQALPSPPTSTGIQNPGSQDAEMLSAGSSDPDPHWEYDPDDIDLPTSDRAAMGTMATGSTGSTMIQRVRISAISDLKEFSGKAQDEDRARAWLGKVKSAFLRDQASDGEKCLTFADLLPGAARNWYHQLLRSTRNKWTDLLRSFQIQYCGFGVSVARQYYLARKRSDESTLEYLHRLNVAGLRARLKIKDGIPKEKTEHVDHFIKTLGDQELTDRLTLLRLPEADELEEVLRALDRAKNRQKKSAFGSSRCRRKAPANPAPAAAAKHLRPIQIQAPDSGSDDSGSERSDSDCDEHRWIYTVANQDNARSAGEEPTGLDRSQPDCPKHDQMTHDHRSRIQNDRIRPQSLYCIYAFVHKPAVAPGNKPRDLHGNTFDLCGKRTPVVSSVCQANDYSRSSEAVVMDLDPECRRGYRKQRDPDLWFEPAVGEVVTKLPGSSRVEAYHSVDTLDLLPRESRGYWKQNSPGKWFRQAKIHGTINNEKAILRLDTGADVSIVDTAFAHKVGCYIGRESTSRVCGYWRKCVYDGRKNPHQDHPGWITDLADGSLCLPDKIRIQLCGRRQLYNDKAQLVKLDQHLQLGVGESAELPVRLRRSGHDKLWVTRGDLWVPTVVNGPGKTTYLQIANVGEMRLVLCWDERTGMWLASDRIPRLQGFVSVGSRRYMEWQNLALQATTDAGSAMAEPIGTLPESMVECPKYRTPRAILRRLDPACIPSSGVGPSGSGDRRDRSSLDSARQPNTRGTDACGGDAIASHRRARIRSAPLDPDPVDDRPEVEDHQDPVPAAEGSPTSLGLTVVLGMLSETQEPETARTPAIRDETIPAAAASSMVDPPQERGPTPDPTDSLDPGPDDSTADERVCYNESGDLHAKDVAAEMAVLPRRHLLSGKGNALPPAARGVVCDINVGNTKPIAQRVRKVAPQFREKWSDLIKGLLGAKIFSVSTSPWASPIVVIIKKNGVDKRLCIDYRLVNSLNRLMIYPMPLINDLLEGLDKVLWYCSLDMASGFWVVTMMDRASAISALITPFGLFEWNRMPFGLKNAPQIYQSILDNALYEFTRIPPPGSSGSKEGRSKLEGSGSARPGRNEFGSDEVNTDPSQDESLDPIKPSVLGRKSYIDDILVTAGSWDHLCDRGEDLLDACDRWNLSISVVKSFLGKSKVEYLGHQVSSSGLEMNPKDLAALTDLSFPQSLRSMQPFLGSLNYYSRFIKDYAIYTAVPLRTSRNPEIQAPEQVDPGSNNWDPSSNGSIGVDPRWTPIPTVLPDERFYVASFDESARVKRGGGAYSAILWELPEWTVVKARSRYAEGLTVNEAEYHGLLLCLDLLEGENRRRLTICGDSNLVIRQVRGEIDFKAPGLTLQQQKALDRLRAWPDHELVYVKRDWNGSADSLASAALQRQAGIMVEDEAGLLNLVTLNRLDEILRPESGQEGSVARVAPVAQDEEAWISGLKTYLAGRIQQLTQDEAKSYSKISMDYDVDLNDLPYYCPPTKHIDSNRDRLMKLVVPETLQQDVLQHYHVCLEGGHQGIGRTSGSDLGRDTILFSAWMGPQIHPRSHDSGKQYSPPGSGSKEVELCTCPKLKLVNFFPDRPQIQLNPDVTRRLDFDESLLPEDSWIQDLDDDEFDVENITDMRTGRRTRFGRVYREFLVHWRGYEDPSWVDEADLNCGAVLHEFLRGRAKQNNCNGIWLKSDKGSRIQPDPARIPSVQRGANLVSIDMGRDPEQPGSSPRSIYQIKNMDQEARSSWNPSNEQRALRRG</sequence>
<dbReference type="InterPro" id="IPR016197">
    <property type="entry name" value="Chromo-like_dom_sf"/>
</dbReference>
<dbReference type="InterPro" id="IPR051320">
    <property type="entry name" value="Viral_Replic_Matur_Polypro"/>
</dbReference>
<accession>A0A9W6XA89</accession>
<dbReference type="PANTHER" id="PTHR33064">
    <property type="entry name" value="POL PROTEIN"/>
    <property type="match status" value="1"/>
</dbReference>
<dbReference type="Gene3D" id="3.30.420.10">
    <property type="entry name" value="Ribonuclease H-like superfamily/Ribonuclease H"/>
    <property type="match status" value="1"/>
</dbReference>
<proteinExistence type="predicted"/>
<dbReference type="InterPro" id="IPR000477">
    <property type="entry name" value="RT_dom"/>
</dbReference>
<evidence type="ECO:0000259" key="3">
    <source>
        <dbReference type="PROSITE" id="PS50878"/>
    </source>
</evidence>
<dbReference type="CDD" id="cd00024">
    <property type="entry name" value="CD_CSD"/>
    <property type="match status" value="1"/>
</dbReference>
<protein>
    <submittedName>
        <fullName evidence="4">Unnamed protein product</fullName>
    </submittedName>
</protein>
<feature type="domain" description="Chromo" evidence="2">
    <location>
        <begin position="1648"/>
        <end position="1710"/>
    </location>
</feature>
<reference evidence="4" key="1">
    <citation type="submission" date="2023-04" db="EMBL/GenBank/DDBJ databases">
        <title>Phytophthora fragariaefolia NBRC 109709.</title>
        <authorList>
            <person name="Ichikawa N."/>
            <person name="Sato H."/>
            <person name="Tonouchi N."/>
        </authorList>
    </citation>
    <scope>NUCLEOTIDE SEQUENCE</scope>
    <source>
        <strain evidence="4">NBRC 109709</strain>
    </source>
</reference>
<comment type="caution">
    <text evidence="4">The sequence shown here is derived from an EMBL/GenBank/DDBJ whole genome shotgun (WGS) entry which is preliminary data.</text>
</comment>
<feature type="region of interest" description="Disordered" evidence="1">
    <location>
        <begin position="1762"/>
        <end position="1782"/>
    </location>
</feature>
<dbReference type="PROSITE" id="PS50013">
    <property type="entry name" value="CHROMO_2"/>
    <property type="match status" value="1"/>
</dbReference>
<feature type="compositionally biased region" description="Polar residues" evidence="1">
    <location>
        <begin position="41"/>
        <end position="50"/>
    </location>
</feature>
<feature type="compositionally biased region" description="Acidic residues" evidence="1">
    <location>
        <begin position="1116"/>
        <end position="1130"/>
    </location>
</feature>
<dbReference type="SUPFAM" id="SSF54160">
    <property type="entry name" value="Chromo domain-like"/>
    <property type="match status" value="1"/>
</dbReference>
<name>A0A9W6XA89_9STRA</name>
<dbReference type="EMBL" id="BSXT01000813">
    <property type="protein sequence ID" value="GMF34495.1"/>
    <property type="molecule type" value="Genomic_DNA"/>
</dbReference>
<dbReference type="InterPro" id="IPR012337">
    <property type="entry name" value="RNaseH-like_sf"/>
</dbReference>
<feature type="compositionally biased region" description="Basic and acidic residues" evidence="1">
    <location>
        <begin position="316"/>
        <end position="329"/>
    </location>
</feature>
<evidence type="ECO:0000313" key="4">
    <source>
        <dbReference type="EMBL" id="GMF34495.1"/>
    </source>
</evidence>
<dbReference type="SUPFAM" id="SSF53098">
    <property type="entry name" value="Ribonuclease H-like"/>
    <property type="match status" value="1"/>
</dbReference>
<dbReference type="CDD" id="cd01647">
    <property type="entry name" value="RT_LTR"/>
    <property type="match status" value="1"/>
</dbReference>
<dbReference type="InterPro" id="IPR002156">
    <property type="entry name" value="RNaseH_domain"/>
</dbReference>
<dbReference type="OrthoDB" id="6627998at2759"/>
<dbReference type="InterPro" id="IPR043502">
    <property type="entry name" value="DNA/RNA_pol_sf"/>
</dbReference>
<feature type="compositionally biased region" description="Basic and acidic residues" evidence="1">
    <location>
        <begin position="799"/>
        <end position="810"/>
    </location>
</feature>